<comment type="caution">
    <text evidence="4">The sequence shown here is derived from an EMBL/GenBank/DDBJ whole genome shotgun (WGS) entry which is preliminary data.</text>
</comment>
<dbReference type="PANTHER" id="PTHR47706:SF9">
    <property type="entry name" value="NMRA-LIKE DOMAIN-CONTAINING PROTEIN-RELATED"/>
    <property type="match status" value="1"/>
</dbReference>
<dbReference type="AlphaFoldDB" id="A0A1E3J1B8"/>
<dbReference type="InterPro" id="IPR008030">
    <property type="entry name" value="NmrA-like"/>
</dbReference>
<dbReference type="Gene3D" id="3.40.50.720">
    <property type="entry name" value="NAD(P)-binding Rossmann-like Domain"/>
    <property type="match status" value="1"/>
</dbReference>
<dbReference type="RefSeq" id="XP_019030946.1">
    <property type="nucleotide sequence ID" value="XM_019176914.1"/>
</dbReference>
<dbReference type="Pfam" id="PF05368">
    <property type="entry name" value="NmrA"/>
    <property type="match status" value="1"/>
</dbReference>
<keyword evidence="1" id="KW-0521">NADP</keyword>
<protein>
    <recommendedName>
        <fullName evidence="3">NmrA-like domain-containing protein</fullName>
    </recommendedName>
</protein>
<gene>
    <name evidence="4" type="ORF">L198_04808</name>
</gene>
<keyword evidence="2" id="KW-0560">Oxidoreductase</keyword>
<evidence type="ECO:0000313" key="5">
    <source>
        <dbReference type="Proteomes" id="UP000094819"/>
    </source>
</evidence>
<accession>A0A1E3J1B8</accession>
<sequence length="296" mass="32327">MSPVTVGLLAPTGTVGGALLKSLYEAHKKGDVKLVVLHRSSSDTSKVPSDVDKRVVDLEESKVDAIKDVTKDLEVVISAVGSAGLKSQLYLVQALAGSSSLKAFFPSDFGAVWNEKERAIPALSFFAIKAEVVAKAKELKVPVTEVKVGLFDLYFFAYKALGSDLKANKVQYFRKSLDNKIHITSLGYLGHAVTQLITTPSSLSKLGNTQPHLYDLTPTGKEIASAFEKVNGSAPEKYEFKEEEYEEKLKALPGAITAAIFRKWGEDDWGDLPKTEVEGWKEEKFEDVAKAWAKNA</sequence>
<dbReference type="InterPro" id="IPR036291">
    <property type="entry name" value="NAD(P)-bd_dom_sf"/>
</dbReference>
<dbReference type="OrthoDB" id="5283654at2759"/>
<dbReference type="EMBL" id="AWGH01000014">
    <property type="protein sequence ID" value="ODN94667.1"/>
    <property type="molecule type" value="Genomic_DNA"/>
</dbReference>
<name>A0A1E3J1B8_9TREE</name>
<feature type="domain" description="NmrA-like" evidence="3">
    <location>
        <begin position="8"/>
        <end position="253"/>
    </location>
</feature>
<reference evidence="4 5" key="1">
    <citation type="submission" date="2016-06" db="EMBL/GenBank/DDBJ databases">
        <title>Evolution of pathogenesis and genome organization in the Tremellales.</title>
        <authorList>
            <person name="Cuomo C."/>
            <person name="Litvintseva A."/>
            <person name="Heitman J."/>
            <person name="Chen Y."/>
            <person name="Sun S."/>
            <person name="Springer D."/>
            <person name="Dromer F."/>
            <person name="Young S."/>
            <person name="Zeng Q."/>
            <person name="Chapman S."/>
            <person name="Gujja S."/>
            <person name="Saif S."/>
            <person name="Birren B."/>
        </authorList>
    </citation>
    <scope>NUCLEOTIDE SEQUENCE [LARGE SCALE GENOMIC DNA]</scope>
    <source>
        <strain evidence="4 5">CBS 7118</strain>
    </source>
</reference>
<evidence type="ECO:0000256" key="2">
    <source>
        <dbReference type="ARBA" id="ARBA00023002"/>
    </source>
</evidence>
<dbReference type="SUPFAM" id="SSF51735">
    <property type="entry name" value="NAD(P)-binding Rossmann-fold domains"/>
    <property type="match status" value="1"/>
</dbReference>
<organism evidence="4 5">
    <name type="scientific">Cryptococcus wingfieldii CBS 7118</name>
    <dbReference type="NCBI Taxonomy" id="1295528"/>
    <lineage>
        <taxon>Eukaryota</taxon>
        <taxon>Fungi</taxon>
        <taxon>Dikarya</taxon>
        <taxon>Basidiomycota</taxon>
        <taxon>Agaricomycotina</taxon>
        <taxon>Tremellomycetes</taxon>
        <taxon>Tremellales</taxon>
        <taxon>Cryptococcaceae</taxon>
        <taxon>Cryptococcus</taxon>
    </lineage>
</organism>
<dbReference type="Proteomes" id="UP000094819">
    <property type="component" value="Unassembled WGS sequence"/>
</dbReference>
<keyword evidence="5" id="KW-1185">Reference proteome</keyword>
<dbReference type="Gene3D" id="3.90.25.10">
    <property type="entry name" value="UDP-galactose 4-epimerase, domain 1"/>
    <property type="match status" value="1"/>
</dbReference>
<proteinExistence type="predicted"/>
<evidence type="ECO:0000256" key="1">
    <source>
        <dbReference type="ARBA" id="ARBA00022857"/>
    </source>
</evidence>
<dbReference type="InterPro" id="IPR051609">
    <property type="entry name" value="NmrA/Isoflavone_reductase-like"/>
</dbReference>
<dbReference type="GO" id="GO:0016491">
    <property type="term" value="F:oxidoreductase activity"/>
    <property type="evidence" value="ECO:0007669"/>
    <property type="project" value="UniProtKB-KW"/>
</dbReference>
<evidence type="ECO:0000313" key="4">
    <source>
        <dbReference type="EMBL" id="ODN94667.1"/>
    </source>
</evidence>
<dbReference type="PANTHER" id="PTHR47706">
    <property type="entry name" value="NMRA-LIKE FAMILY PROTEIN"/>
    <property type="match status" value="1"/>
</dbReference>
<dbReference type="GeneID" id="30194021"/>
<evidence type="ECO:0000259" key="3">
    <source>
        <dbReference type="Pfam" id="PF05368"/>
    </source>
</evidence>